<dbReference type="AlphaFoldDB" id="A0A1C5HGA0"/>
<keyword evidence="2" id="KW-1133">Transmembrane helix</keyword>
<keyword evidence="2" id="KW-0812">Transmembrane</keyword>
<name>A0A1C5HGA0_9ACTN</name>
<evidence type="ECO:0000256" key="1">
    <source>
        <dbReference type="SAM" id="MobiDB-lite"/>
    </source>
</evidence>
<evidence type="ECO:0000256" key="2">
    <source>
        <dbReference type="SAM" id="Phobius"/>
    </source>
</evidence>
<proteinExistence type="predicted"/>
<keyword evidence="4" id="KW-1185">Reference proteome</keyword>
<dbReference type="EMBL" id="FMDN01000004">
    <property type="protein sequence ID" value="SCG45099.1"/>
    <property type="molecule type" value="Genomic_DNA"/>
</dbReference>
<gene>
    <name evidence="3" type="ORF">GA0070560_104146</name>
</gene>
<keyword evidence="2" id="KW-0472">Membrane</keyword>
<feature type="compositionally biased region" description="Basic residues" evidence="1">
    <location>
        <begin position="157"/>
        <end position="174"/>
    </location>
</feature>
<organism evidence="3 4">
    <name type="scientific">Micromonospora halophytica</name>
    <dbReference type="NCBI Taxonomy" id="47864"/>
    <lineage>
        <taxon>Bacteria</taxon>
        <taxon>Bacillati</taxon>
        <taxon>Actinomycetota</taxon>
        <taxon>Actinomycetes</taxon>
        <taxon>Micromonosporales</taxon>
        <taxon>Micromonosporaceae</taxon>
        <taxon>Micromonospora</taxon>
    </lineage>
</organism>
<dbReference type="Proteomes" id="UP000199408">
    <property type="component" value="Unassembled WGS sequence"/>
</dbReference>
<sequence>MLGALATVFVVPGLLLLGQGVTAALAEYAGTPGTVQVTACVPFEGKSRGWTCSGEFVADEGEFRISRVTIEPFVEQRPTAPVEARVVGPASDEAWIPSLVPLTAGGGGLAFLGLAAWIVLGVFRNDDAPEQRLSKRARRRLDRRREGGAGPPQVGNRARKRRRRRRVARPRPGA</sequence>
<evidence type="ECO:0000313" key="4">
    <source>
        <dbReference type="Proteomes" id="UP000199408"/>
    </source>
</evidence>
<evidence type="ECO:0000313" key="3">
    <source>
        <dbReference type="EMBL" id="SCG45099.1"/>
    </source>
</evidence>
<accession>A0A1C5HGA0</accession>
<feature type="transmembrane region" description="Helical" evidence="2">
    <location>
        <begin position="99"/>
        <end position="123"/>
    </location>
</feature>
<protein>
    <submittedName>
        <fullName evidence="3">Uncharacterized protein</fullName>
    </submittedName>
</protein>
<reference evidence="4" key="1">
    <citation type="submission" date="2016-06" db="EMBL/GenBank/DDBJ databases">
        <authorList>
            <person name="Varghese N."/>
        </authorList>
    </citation>
    <scope>NUCLEOTIDE SEQUENCE [LARGE SCALE GENOMIC DNA]</scope>
    <source>
        <strain evidence="4">DSM 43171</strain>
    </source>
</reference>
<feature type="region of interest" description="Disordered" evidence="1">
    <location>
        <begin position="134"/>
        <end position="174"/>
    </location>
</feature>